<dbReference type="Proteomes" id="UP000679690">
    <property type="component" value="Unassembled WGS sequence"/>
</dbReference>
<dbReference type="PROSITE" id="PS51918">
    <property type="entry name" value="RADICAL_SAM"/>
    <property type="match status" value="1"/>
</dbReference>
<name>A0ABS3UUJ2_9ACTN</name>
<dbReference type="InterPro" id="IPR013785">
    <property type="entry name" value="Aldolase_TIM"/>
</dbReference>
<dbReference type="EMBL" id="JAGFNS010000027">
    <property type="protein sequence ID" value="MBO3742247.1"/>
    <property type="molecule type" value="Genomic_DNA"/>
</dbReference>
<dbReference type="RefSeq" id="WP_208471452.1">
    <property type="nucleotide sequence ID" value="NZ_JAGFNS010000027.1"/>
</dbReference>
<dbReference type="InterPro" id="IPR058240">
    <property type="entry name" value="rSAM_sf"/>
</dbReference>
<comment type="cofactor">
    <cofactor evidence="1">
        <name>[4Fe-4S] cluster</name>
        <dbReference type="ChEBI" id="CHEBI:49883"/>
    </cofactor>
</comment>
<dbReference type="PANTHER" id="PTHR43787">
    <property type="entry name" value="FEMO COFACTOR BIOSYNTHESIS PROTEIN NIFB-RELATED"/>
    <property type="match status" value="1"/>
</dbReference>
<keyword evidence="6" id="KW-0411">Iron-sulfur</keyword>
<reference evidence="9 10" key="1">
    <citation type="submission" date="2021-03" db="EMBL/GenBank/DDBJ databases">
        <title>Actinoplanes flavus sp. nov., a novel actinomycete isolated from Coconut Palm rhizosphere soil.</title>
        <authorList>
            <person name="Luo X."/>
        </authorList>
    </citation>
    <scope>NUCLEOTIDE SEQUENCE [LARGE SCALE GENOMIC DNA]</scope>
    <source>
        <strain evidence="9 10">NEAU-H7</strain>
    </source>
</reference>
<feature type="domain" description="Radical SAM core" evidence="8">
    <location>
        <begin position="84"/>
        <end position="315"/>
    </location>
</feature>
<evidence type="ECO:0000313" key="9">
    <source>
        <dbReference type="EMBL" id="MBO3742247.1"/>
    </source>
</evidence>
<dbReference type="NCBIfam" id="TIGR04085">
    <property type="entry name" value="rSAM_more_4Fe4S"/>
    <property type="match status" value="1"/>
</dbReference>
<keyword evidence="2" id="KW-0004">4Fe-4S</keyword>
<protein>
    <submittedName>
        <fullName evidence="9">Radical SAM protein</fullName>
    </submittedName>
</protein>
<evidence type="ECO:0000256" key="7">
    <source>
        <dbReference type="SAM" id="MobiDB-lite"/>
    </source>
</evidence>
<dbReference type="SUPFAM" id="SSF102114">
    <property type="entry name" value="Radical SAM enzymes"/>
    <property type="match status" value="1"/>
</dbReference>
<keyword evidence="3" id="KW-0949">S-adenosyl-L-methionine</keyword>
<gene>
    <name evidence="9" type="ORF">J5X75_32550</name>
</gene>
<proteinExistence type="predicted"/>
<dbReference type="SFLD" id="SFLDG01067">
    <property type="entry name" value="SPASM/twitch_domain_containing"/>
    <property type="match status" value="1"/>
</dbReference>
<evidence type="ECO:0000313" key="10">
    <source>
        <dbReference type="Proteomes" id="UP000679690"/>
    </source>
</evidence>
<dbReference type="PANTHER" id="PTHR43787:SF3">
    <property type="entry name" value="ARYLSULFATASE REGULATORY PROTEIN"/>
    <property type="match status" value="1"/>
</dbReference>
<organism evidence="9 10">
    <name type="scientific">Actinoplanes flavus</name>
    <dbReference type="NCBI Taxonomy" id="2820290"/>
    <lineage>
        <taxon>Bacteria</taxon>
        <taxon>Bacillati</taxon>
        <taxon>Actinomycetota</taxon>
        <taxon>Actinomycetes</taxon>
        <taxon>Micromonosporales</taxon>
        <taxon>Micromonosporaceae</taxon>
        <taxon>Actinoplanes</taxon>
    </lineage>
</organism>
<dbReference type="InterPro" id="IPR023885">
    <property type="entry name" value="4Fe4S-binding_SPASM_dom"/>
</dbReference>
<keyword evidence="5" id="KW-0408">Iron</keyword>
<evidence type="ECO:0000256" key="4">
    <source>
        <dbReference type="ARBA" id="ARBA00022723"/>
    </source>
</evidence>
<evidence type="ECO:0000256" key="2">
    <source>
        <dbReference type="ARBA" id="ARBA00022485"/>
    </source>
</evidence>
<evidence type="ECO:0000256" key="1">
    <source>
        <dbReference type="ARBA" id="ARBA00001966"/>
    </source>
</evidence>
<evidence type="ECO:0000259" key="8">
    <source>
        <dbReference type="PROSITE" id="PS51918"/>
    </source>
</evidence>
<dbReference type="SFLD" id="SFLDS00029">
    <property type="entry name" value="Radical_SAM"/>
    <property type="match status" value="1"/>
</dbReference>
<accession>A0ABS3UUJ2</accession>
<evidence type="ECO:0000256" key="3">
    <source>
        <dbReference type="ARBA" id="ARBA00022691"/>
    </source>
</evidence>
<feature type="compositionally biased region" description="Basic and acidic residues" evidence="7">
    <location>
        <begin position="442"/>
        <end position="453"/>
    </location>
</feature>
<feature type="region of interest" description="Disordered" evidence="7">
    <location>
        <begin position="430"/>
        <end position="453"/>
    </location>
</feature>
<dbReference type="Pfam" id="PF04055">
    <property type="entry name" value="Radical_SAM"/>
    <property type="match status" value="1"/>
</dbReference>
<keyword evidence="4" id="KW-0479">Metal-binding</keyword>
<dbReference type="InterPro" id="IPR007197">
    <property type="entry name" value="rSAM"/>
</dbReference>
<dbReference type="CDD" id="cd01335">
    <property type="entry name" value="Radical_SAM"/>
    <property type="match status" value="1"/>
</dbReference>
<evidence type="ECO:0000256" key="6">
    <source>
        <dbReference type="ARBA" id="ARBA00023014"/>
    </source>
</evidence>
<dbReference type="Gene3D" id="3.20.20.70">
    <property type="entry name" value="Aldolase class I"/>
    <property type="match status" value="1"/>
</dbReference>
<comment type="caution">
    <text evidence="9">The sequence shown here is derived from an EMBL/GenBank/DDBJ whole genome shotgun (WGS) entry which is preliminary data.</text>
</comment>
<keyword evidence="10" id="KW-1185">Reference proteome</keyword>
<evidence type="ECO:0000256" key="5">
    <source>
        <dbReference type="ARBA" id="ARBA00023004"/>
    </source>
</evidence>
<sequence length="453" mass="48940">MRESRFNIWVADGPVHHVYNGVSGATVRVPADQRKPIADFLAGDDQAPIDGVLVRTLADRRMIVADDADEIALLRRRYAETRRNHGRFHLTVVTSLGCNFSCPYCFEAKHPSLMDEPVQDRLLQVIDQKLTTAGELSVLWYGGEPLVGRDALLRLSDGFRGRAATVGARYHAAIVTNGYLLTPEVAAQLRAHDVTAAHITLDGPSEIHDRRRPLTGGRGTFDVVLANIVSAADVLPISIRVNLDTGNADAYEELLARLAGAGLAGRVTVGPAQVVTPAADPAAPSAGYRTSCLGRAAFAAIEREFFAAAQRFGFDMPGLPGPVGAPCTAVRDNELVVGSRGELYKCTETVGNPAEVVGNLLTWPRAGDRLLRWLTYEPFDDEECRSCPALPVCMGGCAYHAMDPRLRDSRCSTFRYTYREQVSAMVGRTASKESGCGPGRAHGHDVSGCDISR</sequence>